<protein>
    <submittedName>
        <fullName evidence="2">Uncharacterized protein</fullName>
    </submittedName>
</protein>
<dbReference type="EMBL" id="JARBJD010000717">
    <property type="protein sequence ID" value="KAK2940205.1"/>
    <property type="molecule type" value="Genomic_DNA"/>
</dbReference>
<reference evidence="2 3" key="1">
    <citation type="journal article" date="2022" name="bioRxiv">
        <title>Genomics of Preaxostyla Flagellates Illuminates Evolutionary Transitions and the Path Towards Mitochondrial Loss.</title>
        <authorList>
            <person name="Novak L.V.F."/>
            <person name="Treitli S.C."/>
            <person name="Pyrih J."/>
            <person name="Halakuc P."/>
            <person name="Pipaliya S.V."/>
            <person name="Vacek V."/>
            <person name="Brzon O."/>
            <person name="Soukal P."/>
            <person name="Eme L."/>
            <person name="Dacks J.B."/>
            <person name="Karnkowska A."/>
            <person name="Elias M."/>
            <person name="Hampl V."/>
        </authorList>
    </citation>
    <scope>NUCLEOTIDE SEQUENCE [LARGE SCALE GENOMIC DNA]</scope>
    <source>
        <strain evidence="2">NAU3</strain>
        <tissue evidence="2">Gut</tissue>
    </source>
</reference>
<comment type="caution">
    <text evidence="2">The sequence shown here is derived from an EMBL/GenBank/DDBJ whole genome shotgun (WGS) entry which is preliminary data.</text>
</comment>
<organism evidence="2 3">
    <name type="scientific">Blattamonas nauphoetae</name>
    <dbReference type="NCBI Taxonomy" id="2049346"/>
    <lineage>
        <taxon>Eukaryota</taxon>
        <taxon>Metamonada</taxon>
        <taxon>Preaxostyla</taxon>
        <taxon>Oxymonadida</taxon>
        <taxon>Blattamonas</taxon>
    </lineage>
</organism>
<evidence type="ECO:0000313" key="2">
    <source>
        <dbReference type="EMBL" id="KAK2940205.1"/>
    </source>
</evidence>
<feature type="region of interest" description="Disordered" evidence="1">
    <location>
        <begin position="97"/>
        <end position="121"/>
    </location>
</feature>
<sequence length="121" mass="13207">MTHADLRTGNLKDINHPSGADGESKSQNSSPLAYPFSVCKVLGSVLTTCPPHILLRSQRNLLYLRWVSWKAEKLQFGPTESSSTAACRGERHQTTCQCPAYPASGPDPPDAVLSRGKDNQR</sequence>
<gene>
    <name evidence="2" type="ORF">BLNAU_24884</name>
</gene>
<accession>A0ABQ9WL65</accession>
<proteinExistence type="predicted"/>
<name>A0ABQ9WL65_9EUKA</name>
<dbReference type="Proteomes" id="UP001281761">
    <property type="component" value="Unassembled WGS sequence"/>
</dbReference>
<keyword evidence="3" id="KW-1185">Reference proteome</keyword>
<evidence type="ECO:0000256" key="1">
    <source>
        <dbReference type="SAM" id="MobiDB-lite"/>
    </source>
</evidence>
<feature type="region of interest" description="Disordered" evidence="1">
    <location>
        <begin position="1"/>
        <end position="30"/>
    </location>
</feature>
<evidence type="ECO:0000313" key="3">
    <source>
        <dbReference type="Proteomes" id="UP001281761"/>
    </source>
</evidence>